<dbReference type="GO" id="GO:0008270">
    <property type="term" value="F:zinc ion binding"/>
    <property type="evidence" value="ECO:0007669"/>
    <property type="project" value="InterPro"/>
</dbReference>
<dbReference type="RefSeq" id="WP_187966777.1">
    <property type="nucleotide sequence ID" value="NZ_JACVDC010000067.1"/>
</dbReference>
<gene>
    <name evidence="4" type="ORF">IBL28_16855</name>
</gene>
<feature type="compositionally biased region" description="Basic and acidic residues" evidence="1">
    <location>
        <begin position="739"/>
        <end position="756"/>
    </location>
</feature>
<sequence>MNSVKTFFSSFLALALLTGTYAQEEPPQQQQGHINKNKFRQMYQEFSSPNMFRTASGAPGPAYYQQQADYKMDIELDDKNQKLYGEEIITYTNNSPDKLEYLWVQLDQNIRSKNSPALDRNSEKMTPAETPDRFTDKYLKEPFDGGFNIEYVKDSKGKPLPYTINYTMMRIDIPQPLQPGEKISFSIKWWYNVNNHVTDRARSGYEHFPKDGNNTYVIAQFFPRMAVYNDTEGWQNYQFWGSGEFALPFGNYEVNITVPADHMLEATGELQNRKDVFTKTMMKRYEKATRSFDEPVVIVTQEEVEAREKSFSKKKNTWKFRAESVRDFAFATSRKFIFDAMAVKMGNRTVMAESLYPKEGNPLWEEYSTRVVAHTLKSYSSHTFDYPYPKAISVHARNQGMEYPMICWNYGRPDEDGTYSDRVKYGMISVIIHEIGHNFFPMIVNSDERQWGWMDEGLNTFLQYLTEQTFMENYPSRRGKPSSMVTYMKGNQDYIAPIMSNPENVYQLGNNAYGKPAAGLTILRETIMGPELFDYAFKTYAQRWMFKHPNPEDFFRTMEDASGVELDWFWRGWFYTTDQVDMGVKEVKKFFVSPTPSDKVKEVMAERNVPKDMPLVFLAEEGAENFDETLRNGSLLEHSTPLNEYIMDNFSPEERAGLKQPKYFYEITFEKPGGMPMPLIVEYTYADGSKKTVRYPVELWRMNDAEASKVIAADKEITQITVDPKEETADVETSNNYWPRKEKTSEFEAFKNRNKK</sequence>
<feature type="signal peptide" evidence="2">
    <location>
        <begin position="1"/>
        <end position="24"/>
    </location>
</feature>
<proteinExistence type="predicted"/>
<evidence type="ECO:0000256" key="2">
    <source>
        <dbReference type="SAM" id="SignalP"/>
    </source>
</evidence>
<dbReference type="CDD" id="cd09604">
    <property type="entry name" value="M1_APN_like"/>
    <property type="match status" value="1"/>
</dbReference>
<feature type="domain" description="Peptidase M1 membrane alanine aminopeptidase" evidence="3">
    <location>
        <begin position="417"/>
        <end position="573"/>
    </location>
</feature>
<dbReference type="SUPFAM" id="SSF55486">
    <property type="entry name" value="Metalloproteases ('zincins'), catalytic domain"/>
    <property type="match status" value="1"/>
</dbReference>
<evidence type="ECO:0000313" key="4">
    <source>
        <dbReference type="EMBL" id="MBC9797644.1"/>
    </source>
</evidence>
<reference evidence="4 5" key="1">
    <citation type="submission" date="2020-09" db="EMBL/GenBank/DDBJ databases">
        <title>Sinomicrobium weinanense sp. nov., a halophilic bacteria isolated from saline-alkali soil.</title>
        <authorList>
            <person name="Wu P."/>
            <person name="Ren H."/>
            <person name="Mei Y."/>
            <person name="Liang Y."/>
            <person name="Chen Z."/>
        </authorList>
    </citation>
    <scope>NUCLEOTIDE SEQUENCE [LARGE SCALE GENOMIC DNA]</scope>
    <source>
        <strain evidence="4 5">FJxs</strain>
    </source>
</reference>
<evidence type="ECO:0000259" key="3">
    <source>
        <dbReference type="Pfam" id="PF01433"/>
    </source>
</evidence>
<dbReference type="AlphaFoldDB" id="A0A926JUJ9"/>
<dbReference type="EMBL" id="JACVDC010000067">
    <property type="protein sequence ID" value="MBC9797644.1"/>
    <property type="molecule type" value="Genomic_DNA"/>
</dbReference>
<dbReference type="Pfam" id="PF01433">
    <property type="entry name" value="Peptidase_M1"/>
    <property type="match status" value="1"/>
</dbReference>
<organism evidence="4 5">
    <name type="scientific">Sinomicrobium weinanense</name>
    <dbReference type="NCBI Taxonomy" id="2842200"/>
    <lineage>
        <taxon>Bacteria</taxon>
        <taxon>Pseudomonadati</taxon>
        <taxon>Bacteroidota</taxon>
        <taxon>Flavobacteriia</taxon>
        <taxon>Flavobacteriales</taxon>
        <taxon>Flavobacteriaceae</taxon>
        <taxon>Sinomicrobium</taxon>
    </lineage>
</organism>
<comment type="caution">
    <text evidence="4">The sequence shown here is derived from an EMBL/GenBank/DDBJ whole genome shotgun (WGS) entry which is preliminary data.</text>
</comment>
<keyword evidence="5" id="KW-1185">Reference proteome</keyword>
<feature type="region of interest" description="Disordered" evidence="1">
    <location>
        <begin position="724"/>
        <end position="756"/>
    </location>
</feature>
<accession>A0A926JUJ9</accession>
<evidence type="ECO:0000256" key="1">
    <source>
        <dbReference type="SAM" id="MobiDB-lite"/>
    </source>
</evidence>
<protein>
    <submittedName>
        <fullName evidence="4">M1 family metallopeptidase</fullName>
    </submittedName>
</protein>
<dbReference type="GO" id="GO:0008237">
    <property type="term" value="F:metallopeptidase activity"/>
    <property type="evidence" value="ECO:0007669"/>
    <property type="project" value="InterPro"/>
</dbReference>
<dbReference type="InterPro" id="IPR027268">
    <property type="entry name" value="Peptidase_M4/M1_CTD_sf"/>
</dbReference>
<evidence type="ECO:0000313" key="5">
    <source>
        <dbReference type="Proteomes" id="UP000653730"/>
    </source>
</evidence>
<feature type="chain" id="PRO_5037135762" evidence="2">
    <location>
        <begin position="25"/>
        <end position="756"/>
    </location>
</feature>
<keyword evidence="2" id="KW-0732">Signal</keyword>
<dbReference type="InterPro" id="IPR014782">
    <property type="entry name" value="Peptidase_M1_dom"/>
</dbReference>
<name>A0A926JUJ9_9FLAO</name>
<dbReference type="Proteomes" id="UP000653730">
    <property type="component" value="Unassembled WGS sequence"/>
</dbReference>
<dbReference type="Gene3D" id="1.10.390.10">
    <property type="entry name" value="Neutral Protease Domain 2"/>
    <property type="match status" value="1"/>
</dbReference>